<evidence type="ECO:0000313" key="3">
    <source>
        <dbReference type="Proteomes" id="UP000220922"/>
    </source>
</evidence>
<dbReference type="Pfam" id="PF00561">
    <property type="entry name" value="Abhydrolase_1"/>
    <property type="match status" value="1"/>
</dbReference>
<accession>A0A2H3KUU3</accession>
<sequence>MNVASTRHGALHYLEVGSGSPLVLLHGNTYSAATQERLAARFADEHRVISVDLLGHGQSARPEGLFSTRYFAMQGEALADLLEQLFATPVPLFGMSAGGITALNAVCHRPDLVAALILDGVFHQVTTATVDAHHHSTANMSPSWHRYMARQHGEAWWPVLNDRIERAIELMAASRTIVAPCLPSIKVPTIVFQGGKDAFVPDAQARVIVTGIRGARLVYEAEAGHLIAWRNPSTFRERVRRFLQTHDLV</sequence>
<dbReference type="Proteomes" id="UP000220922">
    <property type="component" value="Unassembled WGS sequence"/>
</dbReference>
<reference evidence="2 3" key="1">
    <citation type="submission" date="2016-05" db="EMBL/GenBank/DDBJ databases">
        <authorList>
            <person name="Lavstsen T."/>
            <person name="Jespersen J.S."/>
        </authorList>
    </citation>
    <scope>NUCLEOTIDE SEQUENCE [LARGE SCALE GENOMIC DNA]</scope>
    <source>
        <strain evidence="2 3">B7-9</strain>
    </source>
</reference>
<dbReference type="OrthoDB" id="9775557at2"/>
<organism evidence="2 3">
    <name type="scientific">Candidatus Chloroploca asiatica</name>
    <dbReference type="NCBI Taxonomy" id="1506545"/>
    <lineage>
        <taxon>Bacteria</taxon>
        <taxon>Bacillati</taxon>
        <taxon>Chloroflexota</taxon>
        <taxon>Chloroflexia</taxon>
        <taxon>Chloroflexales</taxon>
        <taxon>Chloroflexineae</taxon>
        <taxon>Oscillochloridaceae</taxon>
        <taxon>Candidatus Chloroploca</taxon>
    </lineage>
</organism>
<feature type="domain" description="AB hydrolase-1" evidence="1">
    <location>
        <begin position="21"/>
        <end position="125"/>
    </location>
</feature>
<dbReference type="PANTHER" id="PTHR46331">
    <property type="entry name" value="VALACYCLOVIR HYDROLASE"/>
    <property type="match status" value="1"/>
</dbReference>
<dbReference type="Gene3D" id="3.40.50.1820">
    <property type="entry name" value="alpha/beta hydrolase"/>
    <property type="match status" value="1"/>
</dbReference>
<dbReference type="InterPro" id="IPR029058">
    <property type="entry name" value="AB_hydrolase_fold"/>
</dbReference>
<evidence type="ECO:0000313" key="2">
    <source>
        <dbReference type="EMBL" id="PDV99102.1"/>
    </source>
</evidence>
<protein>
    <submittedName>
        <fullName evidence="2">Alpha/beta hydrolase</fullName>
    </submittedName>
</protein>
<dbReference type="SUPFAM" id="SSF53474">
    <property type="entry name" value="alpha/beta-Hydrolases"/>
    <property type="match status" value="1"/>
</dbReference>
<gene>
    <name evidence="2" type="ORF">A9Q02_13560</name>
</gene>
<keyword evidence="2" id="KW-0378">Hydrolase</keyword>
<keyword evidence="3" id="KW-1185">Reference proteome</keyword>
<dbReference type="AlphaFoldDB" id="A0A2H3KUU3"/>
<dbReference type="GO" id="GO:0017171">
    <property type="term" value="F:serine hydrolase activity"/>
    <property type="evidence" value="ECO:0007669"/>
    <property type="project" value="TreeGrafter"/>
</dbReference>
<dbReference type="InterPro" id="IPR000073">
    <property type="entry name" value="AB_hydrolase_1"/>
</dbReference>
<dbReference type="PANTHER" id="PTHR46331:SF2">
    <property type="entry name" value="VALACYCLOVIR HYDROLASE"/>
    <property type="match status" value="1"/>
</dbReference>
<dbReference type="EMBL" id="LYXE01000083">
    <property type="protein sequence ID" value="PDV99102.1"/>
    <property type="molecule type" value="Genomic_DNA"/>
</dbReference>
<proteinExistence type="predicted"/>
<dbReference type="RefSeq" id="WP_097652436.1">
    <property type="nucleotide sequence ID" value="NZ_LYXE01000083.1"/>
</dbReference>
<name>A0A2H3KUU3_9CHLR</name>
<comment type="caution">
    <text evidence="2">The sequence shown here is derived from an EMBL/GenBank/DDBJ whole genome shotgun (WGS) entry which is preliminary data.</text>
</comment>
<evidence type="ECO:0000259" key="1">
    <source>
        <dbReference type="Pfam" id="PF00561"/>
    </source>
</evidence>